<dbReference type="GO" id="GO:0005743">
    <property type="term" value="C:mitochondrial inner membrane"/>
    <property type="evidence" value="ECO:0007669"/>
    <property type="project" value="UniProtKB-SubCell"/>
</dbReference>
<evidence type="ECO:0000256" key="7">
    <source>
        <dbReference type="SAM" id="MobiDB-lite"/>
    </source>
</evidence>
<reference evidence="9" key="2">
    <citation type="journal article" date="2019" name="IMA Fungus">
        <title>Genome sequencing and comparison of five Tilletia species to identify candidate genes for the detection of regulated species infecting wheat.</title>
        <authorList>
            <person name="Nguyen H.D.T."/>
            <person name="Sultana T."/>
            <person name="Kesanakurti P."/>
            <person name="Hambleton S."/>
        </authorList>
    </citation>
    <scope>NUCLEOTIDE SEQUENCE</scope>
    <source>
        <strain evidence="9">DAOMC 236422</strain>
    </source>
</reference>
<dbReference type="EMBL" id="LWDG02000228">
    <property type="protein sequence ID" value="KAE8267431.1"/>
    <property type="molecule type" value="Genomic_DNA"/>
</dbReference>
<comment type="caution">
    <text evidence="9">The sequence shown here is derived from an EMBL/GenBank/DDBJ whole genome shotgun (WGS) entry which is preliminary data.</text>
</comment>
<reference evidence="9" key="1">
    <citation type="submission" date="2016-04" db="EMBL/GenBank/DDBJ databases">
        <authorList>
            <person name="Nguyen H.D."/>
            <person name="Samba Siva P."/>
            <person name="Cullis J."/>
            <person name="Levesque C.A."/>
            <person name="Hambleton S."/>
        </authorList>
    </citation>
    <scope>NUCLEOTIDE SEQUENCE</scope>
    <source>
        <strain evidence="9">DAOMC 236422</strain>
    </source>
</reference>
<feature type="compositionally biased region" description="Polar residues" evidence="7">
    <location>
        <begin position="101"/>
        <end position="124"/>
    </location>
</feature>
<dbReference type="GO" id="GO:0097193">
    <property type="term" value="P:intrinsic apoptotic signaling pathway"/>
    <property type="evidence" value="ECO:0007669"/>
    <property type="project" value="InterPro"/>
</dbReference>
<dbReference type="InterPro" id="IPR018796">
    <property type="entry name" value="COA8"/>
</dbReference>
<sequence>MSFRHRAFLAHLPFAAASASTSASSAAAAPAPPPRSKRARLHSPTPHSSSTILPTLLVGPPDPISNLRPVRYVSPLDRSLLPSSRSEAASAASRQEPQEHQIPTASHPYSLSEFSSTGRQQQQPDGKEAFASSSSASPSPVEPSDYFKSLQARLESASLAYRLRSSRANAFDQRFWADNNVRFTRDLSQFQQAGHTATSGSVNAVGGEEGSDDAQFYKAWLSANADRHRAYNRALVRRTFADLAPEARWKVLVGWVRVVGWWEREVRAKVFRLLGAGGSSSQRARRRDTAAKE</sequence>
<organism evidence="9 10">
    <name type="scientific">Tilletia walkeri</name>
    <dbReference type="NCBI Taxonomy" id="117179"/>
    <lineage>
        <taxon>Eukaryota</taxon>
        <taxon>Fungi</taxon>
        <taxon>Dikarya</taxon>
        <taxon>Basidiomycota</taxon>
        <taxon>Ustilaginomycotina</taxon>
        <taxon>Exobasidiomycetes</taxon>
        <taxon>Tilletiales</taxon>
        <taxon>Tilletiaceae</taxon>
        <taxon>Tilletia</taxon>
    </lineage>
</organism>
<protein>
    <submittedName>
        <fullName evidence="9">Uncharacterized protein</fullName>
    </submittedName>
</protein>
<keyword evidence="10" id="KW-1185">Reference proteome</keyword>
<comment type="similarity">
    <text evidence="2">Belongs to the COA8 family.</text>
</comment>
<evidence type="ECO:0000256" key="4">
    <source>
        <dbReference type="ARBA" id="ARBA00022946"/>
    </source>
</evidence>
<feature type="chain" id="PRO_5036466478" evidence="8">
    <location>
        <begin position="20"/>
        <end position="293"/>
    </location>
</feature>
<keyword evidence="6" id="KW-0472">Membrane</keyword>
<dbReference type="AlphaFoldDB" id="A0A8X7T3I6"/>
<evidence type="ECO:0000313" key="10">
    <source>
        <dbReference type="Proteomes" id="UP000078113"/>
    </source>
</evidence>
<feature type="compositionally biased region" description="Low complexity" evidence="7">
    <location>
        <begin position="20"/>
        <end position="29"/>
    </location>
</feature>
<dbReference type="PANTHER" id="PTHR31107">
    <property type="entry name" value="APOPTOGENIC PROTEIN 1, MITOCHONDRIAL"/>
    <property type="match status" value="1"/>
</dbReference>
<evidence type="ECO:0000256" key="2">
    <source>
        <dbReference type="ARBA" id="ARBA00005453"/>
    </source>
</evidence>
<evidence type="ECO:0000256" key="1">
    <source>
        <dbReference type="ARBA" id="ARBA00004443"/>
    </source>
</evidence>
<proteinExistence type="inferred from homology"/>
<feature type="signal peptide" evidence="8">
    <location>
        <begin position="1"/>
        <end position="19"/>
    </location>
</feature>
<comment type="subcellular location">
    <subcellularLocation>
        <location evidence="1">Mitochondrion inner membrane</location>
        <topology evidence="1">Peripheral membrane protein</topology>
        <orientation evidence="1">Matrix side</orientation>
    </subcellularLocation>
</comment>
<feature type="region of interest" description="Disordered" evidence="7">
    <location>
        <begin position="20"/>
        <end position="59"/>
    </location>
</feature>
<evidence type="ECO:0000256" key="5">
    <source>
        <dbReference type="ARBA" id="ARBA00023128"/>
    </source>
</evidence>
<dbReference type="Pfam" id="PF10231">
    <property type="entry name" value="COA8"/>
    <property type="match status" value="1"/>
</dbReference>
<evidence type="ECO:0000313" key="9">
    <source>
        <dbReference type="EMBL" id="KAE8267431.1"/>
    </source>
</evidence>
<evidence type="ECO:0000256" key="8">
    <source>
        <dbReference type="SAM" id="SignalP"/>
    </source>
</evidence>
<keyword evidence="5" id="KW-0496">Mitochondrion</keyword>
<name>A0A8X7T3I6_9BASI</name>
<feature type="region of interest" description="Disordered" evidence="7">
    <location>
        <begin position="83"/>
        <end position="144"/>
    </location>
</feature>
<keyword evidence="4" id="KW-0809">Transit peptide</keyword>
<keyword evidence="3" id="KW-0999">Mitochondrion inner membrane</keyword>
<accession>A0A8X7T3I6</accession>
<dbReference type="PANTHER" id="PTHR31107:SF2">
    <property type="entry name" value="CYTOCHROME C OXIDASE ASSEMBLY FACTOR 8"/>
    <property type="match status" value="1"/>
</dbReference>
<evidence type="ECO:0000256" key="6">
    <source>
        <dbReference type="ARBA" id="ARBA00023136"/>
    </source>
</evidence>
<gene>
    <name evidence="9" type="ORF">A4X09_0g4917</name>
</gene>
<keyword evidence="8" id="KW-0732">Signal</keyword>
<evidence type="ECO:0000256" key="3">
    <source>
        <dbReference type="ARBA" id="ARBA00022792"/>
    </source>
</evidence>
<dbReference type="Proteomes" id="UP000078113">
    <property type="component" value="Unassembled WGS sequence"/>
</dbReference>
<feature type="compositionally biased region" description="Low complexity" evidence="7">
    <location>
        <begin position="129"/>
        <end position="144"/>
    </location>
</feature>
<feature type="compositionally biased region" description="Low complexity" evidence="7">
    <location>
        <begin position="83"/>
        <end position="95"/>
    </location>
</feature>